<evidence type="ECO:0000256" key="3">
    <source>
        <dbReference type="ARBA" id="ARBA00022692"/>
    </source>
</evidence>
<sequence length="148" mass="16095">MPWRKIFTSLPMWGVLFGHIGSYFGHAVLMTELPSYLSGVLHYNVEMSGLLTGLPNLLEALGGMMSSYVADKLISSKRLSVTAVRKIFQSVGMVGSGICLLAITASGCQATLIIFLYSLLLYVNGFKYSGYNVTHVDMYPPLAGKCNT</sequence>
<comment type="subcellular location">
    <subcellularLocation>
        <location evidence="1">Membrane</location>
        <topology evidence="1">Multi-pass membrane protein</topology>
    </subcellularLocation>
</comment>
<evidence type="ECO:0000256" key="6">
    <source>
        <dbReference type="ARBA" id="ARBA00023136"/>
    </source>
</evidence>
<comment type="caution">
    <text evidence="8">The sequence shown here is derived from an EMBL/GenBank/DDBJ whole genome shotgun (WGS) entry which is preliminary data.</text>
</comment>
<feature type="transmembrane region" description="Helical" evidence="7">
    <location>
        <begin position="12"/>
        <end position="30"/>
    </location>
</feature>
<evidence type="ECO:0000313" key="8">
    <source>
        <dbReference type="EMBL" id="GBO17282.1"/>
    </source>
</evidence>
<dbReference type="GO" id="GO:0016020">
    <property type="term" value="C:membrane"/>
    <property type="evidence" value="ECO:0007669"/>
    <property type="project" value="UniProtKB-SubCell"/>
</dbReference>
<feature type="transmembrane region" description="Helical" evidence="7">
    <location>
        <begin position="91"/>
        <end position="120"/>
    </location>
</feature>
<name>A0A4Y2UYE2_ARAVE</name>
<evidence type="ECO:0000313" key="9">
    <source>
        <dbReference type="Proteomes" id="UP000499080"/>
    </source>
</evidence>
<keyword evidence="9" id="KW-1185">Reference proteome</keyword>
<dbReference type="FunFam" id="1.20.1250.20:FF:000003">
    <property type="entry name" value="Solute carrier family 17 member 3"/>
    <property type="match status" value="1"/>
</dbReference>
<dbReference type="AlphaFoldDB" id="A0A4Y2UYE2"/>
<keyword evidence="4" id="KW-0769">Symport</keyword>
<evidence type="ECO:0000256" key="1">
    <source>
        <dbReference type="ARBA" id="ARBA00004141"/>
    </source>
</evidence>
<keyword evidence="2" id="KW-0813">Transport</keyword>
<protein>
    <submittedName>
        <fullName evidence="8">Inorganic phosphate cotransporter</fullName>
    </submittedName>
</protein>
<keyword evidence="6 7" id="KW-0472">Membrane</keyword>
<evidence type="ECO:0000256" key="2">
    <source>
        <dbReference type="ARBA" id="ARBA00022448"/>
    </source>
</evidence>
<evidence type="ECO:0000256" key="4">
    <source>
        <dbReference type="ARBA" id="ARBA00022847"/>
    </source>
</evidence>
<dbReference type="EMBL" id="BGPR01041049">
    <property type="protein sequence ID" value="GBO17282.1"/>
    <property type="molecule type" value="Genomic_DNA"/>
</dbReference>
<dbReference type="InterPro" id="IPR036259">
    <property type="entry name" value="MFS_trans_sf"/>
</dbReference>
<proteinExistence type="predicted"/>
<reference evidence="8 9" key="1">
    <citation type="journal article" date="2019" name="Sci. Rep.">
        <title>Orb-weaving spider Araneus ventricosus genome elucidates the spidroin gene catalogue.</title>
        <authorList>
            <person name="Kono N."/>
            <person name="Nakamura H."/>
            <person name="Ohtoshi R."/>
            <person name="Moran D.A.P."/>
            <person name="Shinohara A."/>
            <person name="Yoshida Y."/>
            <person name="Fujiwara M."/>
            <person name="Mori M."/>
            <person name="Tomita M."/>
            <person name="Arakawa K."/>
        </authorList>
    </citation>
    <scope>NUCLEOTIDE SEQUENCE [LARGE SCALE GENOMIC DNA]</scope>
</reference>
<dbReference type="SUPFAM" id="SSF103473">
    <property type="entry name" value="MFS general substrate transporter"/>
    <property type="match status" value="1"/>
</dbReference>
<dbReference type="Gene3D" id="1.20.1250.20">
    <property type="entry name" value="MFS general substrate transporter like domains"/>
    <property type="match status" value="1"/>
</dbReference>
<gene>
    <name evidence="8" type="primary">Picot_39</name>
    <name evidence="8" type="ORF">AVEN_106177_1</name>
</gene>
<accession>A0A4Y2UYE2</accession>
<dbReference type="GO" id="GO:0015293">
    <property type="term" value="F:symporter activity"/>
    <property type="evidence" value="ECO:0007669"/>
    <property type="project" value="UniProtKB-KW"/>
</dbReference>
<dbReference type="GO" id="GO:0006820">
    <property type="term" value="P:monoatomic anion transport"/>
    <property type="evidence" value="ECO:0007669"/>
    <property type="project" value="TreeGrafter"/>
</dbReference>
<keyword evidence="5 7" id="KW-1133">Transmembrane helix</keyword>
<evidence type="ECO:0000256" key="5">
    <source>
        <dbReference type="ARBA" id="ARBA00022989"/>
    </source>
</evidence>
<evidence type="ECO:0000256" key="7">
    <source>
        <dbReference type="SAM" id="Phobius"/>
    </source>
</evidence>
<dbReference type="PANTHER" id="PTHR11662:SF399">
    <property type="entry name" value="FI19708P1-RELATED"/>
    <property type="match status" value="1"/>
</dbReference>
<keyword evidence="3 7" id="KW-0812">Transmembrane</keyword>
<dbReference type="Proteomes" id="UP000499080">
    <property type="component" value="Unassembled WGS sequence"/>
</dbReference>
<dbReference type="InterPro" id="IPR050382">
    <property type="entry name" value="MFS_Na/Anion_cotransporter"/>
</dbReference>
<dbReference type="PANTHER" id="PTHR11662">
    <property type="entry name" value="SOLUTE CARRIER FAMILY 17"/>
    <property type="match status" value="1"/>
</dbReference>
<dbReference type="OrthoDB" id="6420376at2759"/>
<organism evidence="8 9">
    <name type="scientific">Araneus ventricosus</name>
    <name type="common">Orbweaver spider</name>
    <name type="synonym">Epeira ventricosa</name>
    <dbReference type="NCBI Taxonomy" id="182803"/>
    <lineage>
        <taxon>Eukaryota</taxon>
        <taxon>Metazoa</taxon>
        <taxon>Ecdysozoa</taxon>
        <taxon>Arthropoda</taxon>
        <taxon>Chelicerata</taxon>
        <taxon>Arachnida</taxon>
        <taxon>Araneae</taxon>
        <taxon>Araneomorphae</taxon>
        <taxon>Entelegynae</taxon>
        <taxon>Araneoidea</taxon>
        <taxon>Araneidae</taxon>
        <taxon>Araneus</taxon>
    </lineage>
</organism>